<feature type="domain" description="ABC transporter" evidence="4">
    <location>
        <begin position="275"/>
        <end position="498"/>
    </location>
</feature>
<evidence type="ECO:0000256" key="3">
    <source>
        <dbReference type="SAM" id="Coils"/>
    </source>
</evidence>
<dbReference type="InterPro" id="IPR003593">
    <property type="entry name" value="AAA+_ATPase"/>
</dbReference>
<dbReference type="PANTHER" id="PTHR42855:SF1">
    <property type="entry name" value="ABC TRANSPORTER DOMAIN-CONTAINING PROTEIN"/>
    <property type="match status" value="1"/>
</dbReference>
<dbReference type="Pfam" id="PF00005">
    <property type="entry name" value="ABC_tran"/>
    <property type="match status" value="2"/>
</dbReference>
<dbReference type="GO" id="GO:0005524">
    <property type="term" value="F:ATP binding"/>
    <property type="evidence" value="ECO:0007669"/>
    <property type="project" value="UniProtKB-KW"/>
</dbReference>
<evidence type="ECO:0000256" key="2">
    <source>
        <dbReference type="ARBA" id="ARBA00022840"/>
    </source>
</evidence>
<dbReference type="InterPro" id="IPR051309">
    <property type="entry name" value="ABCF_ATPase"/>
</dbReference>
<dbReference type="GO" id="GO:0016887">
    <property type="term" value="F:ATP hydrolysis activity"/>
    <property type="evidence" value="ECO:0007669"/>
    <property type="project" value="InterPro"/>
</dbReference>
<feature type="coiled-coil region" evidence="3">
    <location>
        <begin position="508"/>
        <end position="565"/>
    </location>
</feature>
<reference evidence="5" key="1">
    <citation type="submission" date="2020-05" db="EMBL/GenBank/DDBJ databases">
        <authorList>
            <person name="Chiriac C."/>
            <person name="Salcher M."/>
            <person name="Ghai R."/>
            <person name="Kavagutti S V."/>
        </authorList>
    </citation>
    <scope>NUCLEOTIDE SEQUENCE</scope>
</reference>
<dbReference type="PROSITE" id="PS00211">
    <property type="entry name" value="ABC_TRANSPORTER_1"/>
    <property type="match status" value="2"/>
</dbReference>
<feature type="domain" description="ABC transporter" evidence="4">
    <location>
        <begin position="5"/>
        <end position="209"/>
    </location>
</feature>
<dbReference type="EMBL" id="CAFBLN010000003">
    <property type="protein sequence ID" value="CAB4859952.1"/>
    <property type="molecule type" value="Genomic_DNA"/>
</dbReference>
<evidence type="ECO:0000256" key="1">
    <source>
        <dbReference type="ARBA" id="ARBA00022741"/>
    </source>
</evidence>
<keyword evidence="2" id="KW-0067">ATP-binding</keyword>
<dbReference type="PANTHER" id="PTHR42855">
    <property type="entry name" value="ABC TRANSPORTER ATP-BINDING SUBUNIT"/>
    <property type="match status" value="1"/>
</dbReference>
<sequence length="565" mass="61398">MAILLDLQRVSFEGSDRTLLRDLGLTISTGDRIGVVGINGAGKSTLLRIVAGDLAPDGGNITRGRGVTVGFLEQIPHLPEGTVREALGSGWEIDAALDRLGMLQAVDTQINALSGGQLKRVALARVFANPDDVLILDEPTNHLDLGAIEWLEQQIKAFKGAIVLVSHDRFLLDQVTTRMLEIDRGHTYTHAGGYSKLLETQAEREEQAASAEQTRKNLARRELAWLRRGVKARATKPQARIDAAQRLLQATPEAAARSGTLDLAADMPRLGNTVIKAHNVHFSYNTEREIIRDVTLELGPGDRIGIVGPNGAGKSTFVNLLAQKTEPTMGTMKHGPTVVLAYFDQHGEDFDGSKSVQELVAGPRGIPGSPADVALMKRFWFTGSLPQSKAIELSGGERRRLQLLLAMSKRPNVLILDEPTNDLDLETIRLIEEFLSEWPGTLIVVSHDRAFLSQTTDRLLEVHLDGSIADVPGGIDAWIARAAGVIDSPVAATTSATPTDSASKNKLLREAGKVVERIERQVAKLADKIAATPDYEEAGRLTKDLNALRQELQDAEERWLAISES</sequence>
<keyword evidence="3" id="KW-0175">Coiled coil</keyword>
<dbReference type="InterPro" id="IPR032781">
    <property type="entry name" value="ABC_tran_Xtn"/>
</dbReference>
<dbReference type="Pfam" id="PF12848">
    <property type="entry name" value="ABC_tran_Xtn"/>
    <property type="match status" value="1"/>
</dbReference>
<keyword evidence="1" id="KW-0547">Nucleotide-binding</keyword>
<dbReference type="InterPro" id="IPR027417">
    <property type="entry name" value="P-loop_NTPase"/>
</dbReference>
<proteinExistence type="predicted"/>
<dbReference type="InterPro" id="IPR017871">
    <property type="entry name" value="ABC_transporter-like_CS"/>
</dbReference>
<dbReference type="Gene3D" id="3.40.50.300">
    <property type="entry name" value="P-loop containing nucleotide triphosphate hydrolases"/>
    <property type="match status" value="3"/>
</dbReference>
<gene>
    <name evidence="5" type="ORF">UFOPK3381_00193</name>
</gene>
<dbReference type="SMART" id="SM00382">
    <property type="entry name" value="AAA"/>
    <property type="match status" value="2"/>
</dbReference>
<evidence type="ECO:0000313" key="5">
    <source>
        <dbReference type="EMBL" id="CAB4859952.1"/>
    </source>
</evidence>
<organism evidence="5">
    <name type="scientific">freshwater metagenome</name>
    <dbReference type="NCBI Taxonomy" id="449393"/>
    <lineage>
        <taxon>unclassified sequences</taxon>
        <taxon>metagenomes</taxon>
        <taxon>ecological metagenomes</taxon>
    </lineage>
</organism>
<dbReference type="CDD" id="cd03221">
    <property type="entry name" value="ABCF_EF-3"/>
    <property type="match status" value="2"/>
</dbReference>
<evidence type="ECO:0000259" key="4">
    <source>
        <dbReference type="PROSITE" id="PS50893"/>
    </source>
</evidence>
<accession>A0A6J7CN17</accession>
<protein>
    <submittedName>
        <fullName evidence="5">Unannotated protein</fullName>
    </submittedName>
</protein>
<dbReference type="PROSITE" id="PS50893">
    <property type="entry name" value="ABC_TRANSPORTER_2"/>
    <property type="match status" value="2"/>
</dbReference>
<dbReference type="SUPFAM" id="SSF52540">
    <property type="entry name" value="P-loop containing nucleoside triphosphate hydrolases"/>
    <property type="match status" value="2"/>
</dbReference>
<dbReference type="InterPro" id="IPR003439">
    <property type="entry name" value="ABC_transporter-like_ATP-bd"/>
</dbReference>
<name>A0A6J7CN17_9ZZZZ</name>
<dbReference type="AlphaFoldDB" id="A0A6J7CN17"/>